<keyword evidence="5" id="KW-1185">Reference proteome</keyword>
<dbReference type="EMBL" id="NOXT01000099">
    <property type="protein sequence ID" value="OYQ30779.1"/>
    <property type="molecule type" value="Genomic_DNA"/>
</dbReference>
<dbReference type="InterPro" id="IPR015424">
    <property type="entry name" value="PyrdxlP-dep_Trfase"/>
</dbReference>
<evidence type="ECO:0000313" key="4">
    <source>
        <dbReference type="EMBL" id="OYQ30779.1"/>
    </source>
</evidence>
<dbReference type="Gene3D" id="3.90.1150.10">
    <property type="entry name" value="Aspartate Aminotransferase, domain 1"/>
    <property type="match status" value="1"/>
</dbReference>
<protein>
    <recommendedName>
        <fullName evidence="3">Aminotransferase class V domain-containing protein</fullName>
    </recommendedName>
</protein>
<sequence length="423" mass="45195">MMDVTRRGALMLAGAAAVPVGAALPAGMIAPDDEAGWARIAALYPQMGPVTQLEHGYWGNMALPVAEAHRAILARLNRDTSLYARRAMRKDQEVVKARAAQAMGVQPEEIGFCRNAAEALQALITQVQVVGEGDAILWSDSDYDTSHNAMRSLAKSRRARPVMINLPRAPTRDNVIAAYAAAIKATPKLKFVLLTHGTHKSGMVVPVAEIAALARAAGAMVLVDCAQSFRMRPFTIPDFGADAVVLNFHKWTGAPVGVAGFWIRPGAGPMIAPAAAEPDAKPDDVQAKLHQGTLDYAPQLTLPAALDFQDRVLPVPMKLARLQHLRNLWVKPLRGLSGLEIMVGDDPATFGAITSFRIAGHNSTADNIAITDRLLADYGVNTVHRTGLADGACVRVTPALFTTPDDCVKLVAALKDLVPKIAR</sequence>
<dbReference type="RefSeq" id="WP_094473280.1">
    <property type="nucleotide sequence ID" value="NZ_NOXT01000099.1"/>
</dbReference>
<dbReference type="PANTHER" id="PTHR43092:SF6">
    <property type="entry name" value="BLR1280 PROTEIN"/>
    <property type="match status" value="1"/>
</dbReference>
<evidence type="ECO:0000256" key="2">
    <source>
        <dbReference type="SAM" id="SignalP"/>
    </source>
</evidence>
<gene>
    <name evidence="4" type="ORF">CHU93_06375</name>
</gene>
<evidence type="ECO:0000256" key="1">
    <source>
        <dbReference type="ARBA" id="ARBA00022898"/>
    </source>
</evidence>
<dbReference type="OrthoDB" id="9804366at2"/>
<feature type="domain" description="Aminotransferase class V" evidence="3">
    <location>
        <begin position="78"/>
        <end position="366"/>
    </location>
</feature>
<dbReference type="InterPro" id="IPR015422">
    <property type="entry name" value="PyrdxlP-dep_Trfase_small"/>
</dbReference>
<evidence type="ECO:0000259" key="3">
    <source>
        <dbReference type="Pfam" id="PF00266"/>
    </source>
</evidence>
<keyword evidence="2" id="KW-0732">Signal</keyword>
<proteinExistence type="predicted"/>
<dbReference type="Pfam" id="PF00266">
    <property type="entry name" value="Aminotran_5"/>
    <property type="match status" value="1"/>
</dbReference>
<feature type="signal peptide" evidence="2">
    <location>
        <begin position="1"/>
        <end position="22"/>
    </location>
</feature>
<name>A0A255YNM4_9SPHN</name>
<organism evidence="4 5">
    <name type="scientific">Sandarakinorhabdus cyanobacteriorum</name>
    <dbReference type="NCBI Taxonomy" id="1981098"/>
    <lineage>
        <taxon>Bacteria</taxon>
        <taxon>Pseudomonadati</taxon>
        <taxon>Pseudomonadota</taxon>
        <taxon>Alphaproteobacteria</taxon>
        <taxon>Sphingomonadales</taxon>
        <taxon>Sphingosinicellaceae</taxon>
        <taxon>Sandarakinorhabdus</taxon>
    </lineage>
</organism>
<accession>A0A255YNM4</accession>
<dbReference type="InterPro" id="IPR006311">
    <property type="entry name" value="TAT_signal"/>
</dbReference>
<dbReference type="InterPro" id="IPR000192">
    <property type="entry name" value="Aminotrans_V_dom"/>
</dbReference>
<comment type="caution">
    <text evidence="4">The sequence shown here is derived from an EMBL/GenBank/DDBJ whole genome shotgun (WGS) entry which is preliminary data.</text>
</comment>
<dbReference type="Gene3D" id="3.40.640.10">
    <property type="entry name" value="Type I PLP-dependent aspartate aminotransferase-like (Major domain)"/>
    <property type="match status" value="1"/>
</dbReference>
<reference evidence="4 5" key="1">
    <citation type="submission" date="2017-07" db="EMBL/GenBank/DDBJ databases">
        <title>Sandarakinorhabdus cyanobacteriorum sp. nov., a novel bacterium isolated from cyanobacterial aggregates in a eutrophic lake.</title>
        <authorList>
            <person name="Cai H."/>
        </authorList>
    </citation>
    <scope>NUCLEOTIDE SEQUENCE [LARGE SCALE GENOMIC DNA]</scope>
    <source>
        <strain evidence="4 5">TH057</strain>
    </source>
</reference>
<dbReference type="PANTHER" id="PTHR43092">
    <property type="entry name" value="L-CYSTEINE DESULFHYDRASE"/>
    <property type="match status" value="1"/>
</dbReference>
<feature type="chain" id="PRO_5013373199" description="Aminotransferase class V domain-containing protein" evidence="2">
    <location>
        <begin position="23"/>
        <end position="423"/>
    </location>
</feature>
<dbReference type="PROSITE" id="PS51318">
    <property type="entry name" value="TAT"/>
    <property type="match status" value="1"/>
</dbReference>
<evidence type="ECO:0000313" key="5">
    <source>
        <dbReference type="Proteomes" id="UP000216991"/>
    </source>
</evidence>
<dbReference type="InterPro" id="IPR015421">
    <property type="entry name" value="PyrdxlP-dep_Trfase_major"/>
</dbReference>
<dbReference type="Proteomes" id="UP000216991">
    <property type="component" value="Unassembled WGS sequence"/>
</dbReference>
<keyword evidence="1" id="KW-0663">Pyridoxal phosphate</keyword>
<dbReference type="AlphaFoldDB" id="A0A255YNM4"/>
<dbReference type="SUPFAM" id="SSF53383">
    <property type="entry name" value="PLP-dependent transferases"/>
    <property type="match status" value="1"/>
</dbReference>